<comment type="caution">
    <text evidence="1">The sequence shown here is derived from an EMBL/GenBank/DDBJ whole genome shotgun (WGS) entry which is preliminary data.</text>
</comment>
<evidence type="ECO:0000313" key="1">
    <source>
        <dbReference type="EMBL" id="RXH42854.1"/>
    </source>
</evidence>
<proteinExistence type="predicted"/>
<gene>
    <name evidence="1" type="ORF">XH94_00805</name>
</gene>
<sequence length="62" mass="6373">MTAARDNAGVAVMAGHSRLKDGVASLAYVPAIHELSSSTKNVDARDKPGHDEFAGTPAIIIA</sequence>
<organism evidence="1 2">
    <name type="scientific">Bradyrhizobium zhanjiangense</name>
    <dbReference type="NCBI Taxonomy" id="1325107"/>
    <lineage>
        <taxon>Bacteria</taxon>
        <taxon>Pseudomonadati</taxon>
        <taxon>Pseudomonadota</taxon>
        <taxon>Alphaproteobacteria</taxon>
        <taxon>Hyphomicrobiales</taxon>
        <taxon>Nitrobacteraceae</taxon>
        <taxon>Bradyrhizobium</taxon>
    </lineage>
</organism>
<name>A0A4V1L4W1_9BRAD</name>
<protein>
    <submittedName>
        <fullName evidence="1">Uncharacterized protein</fullName>
    </submittedName>
</protein>
<reference evidence="1 2" key="1">
    <citation type="submission" date="2015-04" db="EMBL/GenBank/DDBJ databases">
        <title>Comparative genomics of rhizobia nodulating Arachis hypogaea in China.</title>
        <authorList>
            <person name="Li Y."/>
        </authorList>
    </citation>
    <scope>NUCLEOTIDE SEQUENCE [LARGE SCALE GENOMIC DNA]</scope>
    <source>
        <strain evidence="1 2">CCBAU 51787</strain>
    </source>
</reference>
<evidence type="ECO:0000313" key="2">
    <source>
        <dbReference type="Proteomes" id="UP000290565"/>
    </source>
</evidence>
<dbReference type="RefSeq" id="WP_128943201.1">
    <property type="nucleotide sequence ID" value="NZ_LBJM01000001.1"/>
</dbReference>
<accession>A0A4V1L4W1</accession>
<dbReference type="Proteomes" id="UP000290565">
    <property type="component" value="Unassembled WGS sequence"/>
</dbReference>
<dbReference type="EMBL" id="LBJM01000001">
    <property type="protein sequence ID" value="RXH42854.1"/>
    <property type="molecule type" value="Genomic_DNA"/>
</dbReference>
<dbReference type="AlphaFoldDB" id="A0A4V1L4W1"/>